<sequence>MEKEFQGRFPVVHPQARVAETAVLVGDVQVDAKANIWYSAVLRGDTGAIRIGEETSIQDNVTCHCEPDQPLLVGKKVTVGHNAVIHGCTIEDRCLIGMGAILLNGCVIGTGSIVGAGALVTQNTVIPPGSLALGSPARVVRALRPEEDAALDDDAAEYQFLMGQLPEQGGA</sequence>
<accession>A0A9D1RUU1</accession>
<dbReference type="InterPro" id="IPR047324">
    <property type="entry name" value="LbH_gamma_CA-like"/>
</dbReference>
<dbReference type="AlphaFoldDB" id="A0A9D1RUU1"/>
<dbReference type="InterPro" id="IPR001451">
    <property type="entry name" value="Hexapep"/>
</dbReference>
<name>A0A9D1RUU1_9FIRM</name>
<dbReference type="PANTHER" id="PTHR13061">
    <property type="entry name" value="DYNACTIN SUBUNIT P25"/>
    <property type="match status" value="1"/>
</dbReference>
<dbReference type="PANTHER" id="PTHR13061:SF29">
    <property type="entry name" value="GAMMA CARBONIC ANHYDRASE-LIKE 1, MITOCHONDRIAL-RELATED"/>
    <property type="match status" value="1"/>
</dbReference>
<dbReference type="InterPro" id="IPR050484">
    <property type="entry name" value="Transf_Hexapept/Carb_Anhydrase"/>
</dbReference>
<dbReference type="InterPro" id="IPR011004">
    <property type="entry name" value="Trimer_LpxA-like_sf"/>
</dbReference>
<gene>
    <name evidence="1" type="ORF">H9868_08760</name>
</gene>
<organism evidence="1 2">
    <name type="scientific">Candidatus Flavonifractor merdipullorum</name>
    <dbReference type="NCBI Taxonomy" id="2838590"/>
    <lineage>
        <taxon>Bacteria</taxon>
        <taxon>Bacillati</taxon>
        <taxon>Bacillota</taxon>
        <taxon>Clostridia</taxon>
        <taxon>Eubacteriales</taxon>
        <taxon>Oscillospiraceae</taxon>
        <taxon>Flavonifractor</taxon>
    </lineage>
</organism>
<dbReference type="Gene3D" id="2.160.10.10">
    <property type="entry name" value="Hexapeptide repeat proteins"/>
    <property type="match status" value="1"/>
</dbReference>
<dbReference type="CDD" id="cd04645">
    <property type="entry name" value="LbH_gamma_CA_like"/>
    <property type="match status" value="1"/>
</dbReference>
<proteinExistence type="predicted"/>
<dbReference type="SUPFAM" id="SSF51161">
    <property type="entry name" value="Trimeric LpxA-like enzymes"/>
    <property type="match status" value="1"/>
</dbReference>
<comment type="caution">
    <text evidence="1">The sequence shown here is derived from an EMBL/GenBank/DDBJ whole genome shotgun (WGS) entry which is preliminary data.</text>
</comment>
<dbReference type="EMBL" id="DXGA01000188">
    <property type="protein sequence ID" value="HIW94609.1"/>
    <property type="molecule type" value="Genomic_DNA"/>
</dbReference>
<protein>
    <submittedName>
        <fullName evidence="1">Gamma carbonic anhydrase family protein</fullName>
    </submittedName>
</protein>
<reference evidence="1" key="2">
    <citation type="submission" date="2021-04" db="EMBL/GenBank/DDBJ databases">
        <authorList>
            <person name="Gilroy R."/>
        </authorList>
    </citation>
    <scope>NUCLEOTIDE SEQUENCE</scope>
    <source>
        <strain evidence="1">ChiGjej6B6-1540</strain>
    </source>
</reference>
<reference evidence="1" key="1">
    <citation type="journal article" date="2021" name="PeerJ">
        <title>Extensive microbial diversity within the chicken gut microbiome revealed by metagenomics and culture.</title>
        <authorList>
            <person name="Gilroy R."/>
            <person name="Ravi A."/>
            <person name="Getino M."/>
            <person name="Pursley I."/>
            <person name="Horton D.L."/>
            <person name="Alikhan N.F."/>
            <person name="Baker D."/>
            <person name="Gharbi K."/>
            <person name="Hall N."/>
            <person name="Watson M."/>
            <person name="Adriaenssens E.M."/>
            <person name="Foster-Nyarko E."/>
            <person name="Jarju S."/>
            <person name="Secka A."/>
            <person name="Antonio M."/>
            <person name="Oren A."/>
            <person name="Chaudhuri R.R."/>
            <person name="La Ragione R."/>
            <person name="Hildebrand F."/>
            <person name="Pallen M.J."/>
        </authorList>
    </citation>
    <scope>NUCLEOTIDE SEQUENCE</scope>
    <source>
        <strain evidence="1">ChiGjej6B6-1540</strain>
    </source>
</reference>
<evidence type="ECO:0000313" key="1">
    <source>
        <dbReference type="EMBL" id="HIW94609.1"/>
    </source>
</evidence>
<dbReference type="Pfam" id="PF00132">
    <property type="entry name" value="Hexapep"/>
    <property type="match status" value="1"/>
</dbReference>
<evidence type="ECO:0000313" key="2">
    <source>
        <dbReference type="Proteomes" id="UP000824192"/>
    </source>
</evidence>
<dbReference type="Proteomes" id="UP000824192">
    <property type="component" value="Unassembled WGS sequence"/>
</dbReference>